<dbReference type="AlphaFoldDB" id="A0A853GY44"/>
<dbReference type="EMBL" id="JACCEV010000007">
    <property type="protein sequence ID" value="NYT87037.1"/>
    <property type="molecule type" value="Genomic_DNA"/>
</dbReference>
<reference evidence="1 2" key="1">
    <citation type="submission" date="2020-07" db="EMBL/GenBank/DDBJ databases">
        <title>Taxonomic revisions and descriptions of new bacterial species based on genomic comparisons in the high-G+C-content subgroup of the family Alcaligenaceae.</title>
        <authorList>
            <person name="Szabo A."/>
            <person name="Felfoldi T."/>
        </authorList>
    </citation>
    <scope>NUCLEOTIDE SEQUENCE [LARGE SCALE GENOMIC DNA]</scope>
    <source>
        <strain evidence="1 2">DSM 25667</strain>
    </source>
</reference>
<protein>
    <recommendedName>
        <fullName evidence="3">FAD-binding protein</fullName>
    </recommendedName>
</protein>
<keyword evidence="2" id="KW-1185">Reference proteome</keyword>
<evidence type="ECO:0000313" key="2">
    <source>
        <dbReference type="Proteomes" id="UP000554144"/>
    </source>
</evidence>
<gene>
    <name evidence="1" type="ORF">H0A62_15680</name>
</gene>
<evidence type="ECO:0000313" key="1">
    <source>
        <dbReference type="EMBL" id="NYT87037.1"/>
    </source>
</evidence>
<sequence length="308" mass="33892">MQSTSRRSFLTGRRTAQSPWKAFCQRLRNAIEGKFYEFDAHEAVGSARLVPKQASDVHKARALCAEYGVLMALDGVPHCSRLDEQHVLWVDPGREMSMCQRLEAGSTKWFVQPGCLLGELEAVGFSQFADLPCHITVAAWLADRRLCDWDTGATGQSGLVHASVLLADGTLASLGPFGAQNKKPLEGARLQKLVASLFQVAGSAEAQACRAERRWPARYRLDALLPAAGQTVNLAHLLLGHGGDLGWVEWLVLDELLVQPQAELPFGERYTPERAETAELAVQAGDLDMRVKQLFDEDERLPHPGQNL</sequence>
<name>A0A853GY44_9BURK</name>
<accession>A0A853GY44</accession>
<comment type="caution">
    <text evidence="1">The sequence shown here is derived from an EMBL/GenBank/DDBJ whole genome shotgun (WGS) entry which is preliminary data.</text>
</comment>
<organism evidence="1 2">
    <name type="scientific">Pollutimonas harenae</name>
    <dbReference type="NCBI Taxonomy" id="657015"/>
    <lineage>
        <taxon>Bacteria</taxon>
        <taxon>Pseudomonadati</taxon>
        <taxon>Pseudomonadota</taxon>
        <taxon>Betaproteobacteria</taxon>
        <taxon>Burkholderiales</taxon>
        <taxon>Alcaligenaceae</taxon>
        <taxon>Pollutimonas</taxon>
    </lineage>
</organism>
<proteinExistence type="predicted"/>
<dbReference type="Proteomes" id="UP000554144">
    <property type="component" value="Unassembled WGS sequence"/>
</dbReference>
<dbReference type="OrthoDB" id="8689618at2"/>
<dbReference type="RefSeq" id="WP_130040645.1">
    <property type="nucleotide sequence ID" value="NZ_JACCEV010000007.1"/>
</dbReference>
<evidence type="ECO:0008006" key="3">
    <source>
        <dbReference type="Google" id="ProtNLM"/>
    </source>
</evidence>